<name>A0ABX1R9N0_9PSEU</name>
<dbReference type="InterPro" id="IPR010419">
    <property type="entry name" value="CO_DH_gsu"/>
</dbReference>
<feature type="region of interest" description="Disordered" evidence="6">
    <location>
        <begin position="30"/>
        <end position="63"/>
    </location>
</feature>
<dbReference type="PROSITE" id="PS51085">
    <property type="entry name" value="2FE2S_FER_2"/>
    <property type="match status" value="1"/>
</dbReference>
<reference evidence="8 9" key="1">
    <citation type="submission" date="2020-04" db="EMBL/GenBank/DDBJ databases">
        <authorList>
            <person name="Klaysubun C."/>
            <person name="Duangmal K."/>
            <person name="Lipun K."/>
        </authorList>
    </citation>
    <scope>NUCLEOTIDE SEQUENCE [LARGE SCALE GENOMIC DNA]</scope>
    <source>
        <strain evidence="8 9">JCM 11839</strain>
    </source>
</reference>
<keyword evidence="9" id="KW-1185">Reference proteome</keyword>
<dbReference type="InterPro" id="IPR023393">
    <property type="entry name" value="START-like_dom_sf"/>
</dbReference>
<dbReference type="Gene3D" id="1.10.150.120">
    <property type="entry name" value="[2Fe-2S]-binding domain"/>
    <property type="match status" value="1"/>
</dbReference>
<evidence type="ECO:0000256" key="5">
    <source>
        <dbReference type="ARBA" id="ARBA00023014"/>
    </source>
</evidence>
<dbReference type="Gene3D" id="3.10.20.30">
    <property type="match status" value="1"/>
</dbReference>
<dbReference type="SUPFAM" id="SSF55961">
    <property type="entry name" value="Bet v1-like"/>
    <property type="match status" value="1"/>
</dbReference>
<organism evidence="8 9">
    <name type="scientific">Pseudonocardia xinjiangensis</name>
    <dbReference type="NCBI Taxonomy" id="75289"/>
    <lineage>
        <taxon>Bacteria</taxon>
        <taxon>Bacillati</taxon>
        <taxon>Actinomycetota</taxon>
        <taxon>Actinomycetes</taxon>
        <taxon>Pseudonocardiales</taxon>
        <taxon>Pseudonocardiaceae</taxon>
        <taxon>Pseudonocardia</taxon>
    </lineage>
</organism>
<proteinExistence type="predicted"/>
<dbReference type="InterPro" id="IPR036884">
    <property type="entry name" value="2Fe-2S-bd_dom_sf"/>
</dbReference>
<dbReference type="Pfam" id="PF06240">
    <property type="entry name" value="COXG"/>
    <property type="match status" value="1"/>
</dbReference>
<gene>
    <name evidence="8" type="ORF">HF577_06410</name>
</gene>
<protein>
    <submittedName>
        <fullName evidence="8">2Fe-2S iron-sulfur cluster binding domain-containing protein</fullName>
    </submittedName>
</protein>
<dbReference type="SUPFAM" id="SSF54292">
    <property type="entry name" value="2Fe-2S ferredoxin-like"/>
    <property type="match status" value="1"/>
</dbReference>
<dbReference type="EMBL" id="JAAXKY010000012">
    <property type="protein sequence ID" value="NMH76732.1"/>
    <property type="molecule type" value="Genomic_DNA"/>
</dbReference>
<dbReference type="InterPro" id="IPR051452">
    <property type="entry name" value="Diverse_Oxidoreductases"/>
</dbReference>
<dbReference type="PROSITE" id="PS00197">
    <property type="entry name" value="2FE2S_FER_1"/>
    <property type="match status" value="1"/>
</dbReference>
<dbReference type="CDD" id="cd07823">
    <property type="entry name" value="SRPBCC_5"/>
    <property type="match status" value="1"/>
</dbReference>
<dbReference type="Pfam" id="PF01799">
    <property type="entry name" value="Fer2_2"/>
    <property type="match status" value="1"/>
</dbReference>
<dbReference type="PANTHER" id="PTHR44379">
    <property type="entry name" value="OXIDOREDUCTASE WITH IRON-SULFUR SUBUNIT"/>
    <property type="match status" value="1"/>
</dbReference>
<dbReference type="Proteomes" id="UP001296706">
    <property type="component" value="Unassembled WGS sequence"/>
</dbReference>
<dbReference type="SUPFAM" id="SSF47741">
    <property type="entry name" value="CO dehydrogenase ISP C-domain like"/>
    <property type="match status" value="1"/>
</dbReference>
<sequence length="460" mass="47793">MVDTAGDAHGSPGYRRRLLAVLAARELARAHRTAADAAPRREPATREPNRNPARPPERARARVPAQERVAVTFRVNGSEATVRVPPRMHLADALREHVGLTGTHLGCEHGVCGMCTVLVDGSAARACLLFAVQCEGTEIVTVEGLGRPEEQHPLQQAFSAHHALQCGFCTPGMLMSSYDLLAGPGAVTREDLPEQMSGVLCRCTGYRGILAAVADVAAAHPCGVPAPLNCEPRVLMGRSGGSGQGHTEQSGAGARESTRGVDSSLDGGADLTVPAGSPSATVEVTSALGAPVDAVWAVLDDVERMVACLPGAALTEALGGDRYRGTAGVALGPVKLSFAGLAQIVERDADGHRLRMIGQGSDAGGSATQADIRLRAEPAPGGGSVLRADADLYLSGRIAQFGRALAGDVSRRLFEQFAMAVDAAAAGREAPARRGPSPLRLAIGALLDAVRRRVSTVRRR</sequence>
<dbReference type="Gene3D" id="3.30.530.20">
    <property type="match status" value="1"/>
</dbReference>
<keyword evidence="3" id="KW-0560">Oxidoreductase</keyword>
<keyword evidence="1" id="KW-0001">2Fe-2S</keyword>
<evidence type="ECO:0000259" key="7">
    <source>
        <dbReference type="PROSITE" id="PS51085"/>
    </source>
</evidence>
<dbReference type="InterPro" id="IPR006058">
    <property type="entry name" value="2Fe2S_fd_BS"/>
</dbReference>
<comment type="caution">
    <text evidence="8">The sequence shown here is derived from an EMBL/GenBank/DDBJ whole genome shotgun (WGS) entry which is preliminary data.</text>
</comment>
<evidence type="ECO:0000256" key="4">
    <source>
        <dbReference type="ARBA" id="ARBA00023004"/>
    </source>
</evidence>
<dbReference type="InterPro" id="IPR036010">
    <property type="entry name" value="2Fe-2S_ferredoxin-like_sf"/>
</dbReference>
<evidence type="ECO:0000313" key="8">
    <source>
        <dbReference type="EMBL" id="NMH76732.1"/>
    </source>
</evidence>
<accession>A0ABX1R9N0</accession>
<dbReference type="InterPro" id="IPR012675">
    <property type="entry name" value="Beta-grasp_dom_sf"/>
</dbReference>
<feature type="domain" description="2Fe-2S ferredoxin-type" evidence="7">
    <location>
        <begin position="69"/>
        <end position="145"/>
    </location>
</feature>
<dbReference type="Pfam" id="PF00111">
    <property type="entry name" value="Fer2"/>
    <property type="match status" value="1"/>
</dbReference>
<keyword evidence="2" id="KW-0479">Metal-binding</keyword>
<evidence type="ECO:0000256" key="6">
    <source>
        <dbReference type="SAM" id="MobiDB-lite"/>
    </source>
</evidence>
<dbReference type="CDD" id="cd00207">
    <property type="entry name" value="fer2"/>
    <property type="match status" value="1"/>
</dbReference>
<feature type="region of interest" description="Disordered" evidence="6">
    <location>
        <begin position="235"/>
        <end position="276"/>
    </location>
</feature>
<feature type="compositionally biased region" description="Basic and acidic residues" evidence="6">
    <location>
        <begin position="38"/>
        <end position="60"/>
    </location>
</feature>
<evidence type="ECO:0000313" key="9">
    <source>
        <dbReference type="Proteomes" id="UP001296706"/>
    </source>
</evidence>
<keyword evidence="5" id="KW-0411">Iron-sulfur</keyword>
<evidence type="ECO:0000256" key="2">
    <source>
        <dbReference type="ARBA" id="ARBA00022723"/>
    </source>
</evidence>
<evidence type="ECO:0000256" key="3">
    <source>
        <dbReference type="ARBA" id="ARBA00023002"/>
    </source>
</evidence>
<dbReference type="InterPro" id="IPR001041">
    <property type="entry name" value="2Fe-2S_ferredoxin-type"/>
</dbReference>
<dbReference type="PANTHER" id="PTHR44379:SF8">
    <property type="entry name" value="XANTHINE DEHYDROGENASE IRON-SULFUR-BINDING SUBUNIT XDHC-RELATED"/>
    <property type="match status" value="1"/>
</dbReference>
<evidence type="ECO:0000256" key="1">
    <source>
        <dbReference type="ARBA" id="ARBA00022714"/>
    </source>
</evidence>
<keyword evidence="4" id="KW-0408">Iron</keyword>
<dbReference type="InterPro" id="IPR002888">
    <property type="entry name" value="2Fe-2S-bd"/>
</dbReference>